<dbReference type="InterPro" id="IPR005821">
    <property type="entry name" value="Ion_trans_dom"/>
</dbReference>
<keyword evidence="11" id="KW-0407">Ion channel</keyword>
<keyword evidence="9" id="KW-0406">Ion transport</keyword>
<dbReference type="OrthoDB" id="427456at2759"/>
<evidence type="ECO:0000256" key="3">
    <source>
        <dbReference type="ARBA" id="ARBA00022448"/>
    </source>
</evidence>
<keyword evidence="5 13" id="KW-0812">Transmembrane</keyword>
<name>A0A9N9BWB1_9GLOM</name>
<dbReference type="PANTHER" id="PTHR46480:SF1">
    <property type="entry name" value="VOLTAGE-GATED HYDROGEN CHANNEL 1"/>
    <property type="match status" value="1"/>
</dbReference>
<dbReference type="GO" id="GO:0034702">
    <property type="term" value="C:monoatomic ion channel complex"/>
    <property type="evidence" value="ECO:0007669"/>
    <property type="project" value="UniProtKB-KW"/>
</dbReference>
<evidence type="ECO:0000313" key="16">
    <source>
        <dbReference type="Proteomes" id="UP000789342"/>
    </source>
</evidence>
<gene>
    <name evidence="15" type="ORF">AMORRO_LOCUS6948</name>
</gene>
<proteinExistence type="predicted"/>
<evidence type="ECO:0000256" key="12">
    <source>
        <dbReference type="ARBA" id="ARBA00031989"/>
    </source>
</evidence>
<dbReference type="PANTHER" id="PTHR46480">
    <property type="entry name" value="F20B24.22"/>
    <property type="match status" value="1"/>
</dbReference>
<feature type="transmembrane region" description="Helical" evidence="13">
    <location>
        <begin position="22"/>
        <end position="45"/>
    </location>
</feature>
<sequence length="198" mass="22805">MGFSGLHSIQERLGKILASRQFHISVLLLLIVDFSCVLAILILIFFDPINFTHEEHYIVVILSDLAFVINTLFLIEILLDLLCFGIKYFFTGPGWAFHLFDAIIVIATFFFDVFLEGKVREVAGLLIALRLWRLVKVLTSIAVGVNEYDKQKLEDLEGEFKNFVLVIKDVAEEEHWDKEKKQRIFSGTEVERIVKNVN</sequence>
<dbReference type="GO" id="GO:0005886">
    <property type="term" value="C:plasma membrane"/>
    <property type="evidence" value="ECO:0007669"/>
    <property type="project" value="UniProtKB-SubCell"/>
</dbReference>
<keyword evidence="3" id="KW-0813">Transport</keyword>
<feature type="transmembrane region" description="Helical" evidence="13">
    <location>
        <begin position="95"/>
        <end position="115"/>
    </location>
</feature>
<dbReference type="SUPFAM" id="SSF81324">
    <property type="entry name" value="Voltage-gated potassium channels"/>
    <property type="match status" value="1"/>
</dbReference>
<protein>
    <recommendedName>
        <fullName evidence="2">Voltage-gated hydrogen channel 1</fullName>
    </recommendedName>
    <alternativeName>
        <fullName evidence="12">Hydrogen voltage-gated channel 1</fullName>
    </alternativeName>
</protein>
<evidence type="ECO:0000256" key="13">
    <source>
        <dbReference type="SAM" id="Phobius"/>
    </source>
</evidence>
<evidence type="ECO:0000256" key="11">
    <source>
        <dbReference type="ARBA" id="ARBA00023303"/>
    </source>
</evidence>
<keyword evidence="10 13" id="KW-0472">Membrane</keyword>
<evidence type="ECO:0000256" key="1">
    <source>
        <dbReference type="ARBA" id="ARBA00004651"/>
    </source>
</evidence>
<keyword evidence="4" id="KW-1003">Cell membrane</keyword>
<keyword evidence="7 13" id="KW-1133">Transmembrane helix</keyword>
<dbReference type="GO" id="GO:0030171">
    <property type="term" value="F:voltage-gated proton channel activity"/>
    <property type="evidence" value="ECO:0007669"/>
    <property type="project" value="InterPro"/>
</dbReference>
<keyword evidence="16" id="KW-1185">Reference proteome</keyword>
<evidence type="ECO:0000256" key="7">
    <source>
        <dbReference type="ARBA" id="ARBA00022989"/>
    </source>
</evidence>
<dbReference type="EMBL" id="CAJVPV010004954">
    <property type="protein sequence ID" value="CAG8581985.1"/>
    <property type="molecule type" value="Genomic_DNA"/>
</dbReference>
<evidence type="ECO:0000256" key="9">
    <source>
        <dbReference type="ARBA" id="ARBA00023065"/>
    </source>
</evidence>
<evidence type="ECO:0000313" key="15">
    <source>
        <dbReference type="EMBL" id="CAG8581985.1"/>
    </source>
</evidence>
<comment type="subcellular location">
    <subcellularLocation>
        <location evidence="1">Cell membrane</location>
        <topology evidence="1">Multi-pass membrane protein</topology>
    </subcellularLocation>
</comment>
<evidence type="ECO:0000256" key="4">
    <source>
        <dbReference type="ARBA" id="ARBA00022475"/>
    </source>
</evidence>
<organism evidence="15 16">
    <name type="scientific">Acaulospora morrowiae</name>
    <dbReference type="NCBI Taxonomy" id="94023"/>
    <lineage>
        <taxon>Eukaryota</taxon>
        <taxon>Fungi</taxon>
        <taxon>Fungi incertae sedis</taxon>
        <taxon>Mucoromycota</taxon>
        <taxon>Glomeromycotina</taxon>
        <taxon>Glomeromycetes</taxon>
        <taxon>Diversisporales</taxon>
        <taxon>Acaulosporaceae</taxon>
        <taxon>Acaulospora</taxon>
    </lineage>
</organism>
<dbReference type="InterPro" id="IPR031846">
    <property type="entry name" value="Hvcn1"/>
</dbReference>
<accession>A0A9N9BWB1</accession>
<feature type="domain" description="Ion transport" evidence="14">
    <location>
        <begin position="31"/>
        <end position="138"/>
    </location>
</feature>
<evidence type="ECO:0000256" key="10">
    <source>
        <dbReference type="ARBA" id="ARBA00023136"/>
    </source>
</evidence>
<reference evidence="15" key="1">
    <citation type="submission" date="2021-06" db="EMBL/GenBank/DDBJ databases">
        <authorList>
            <person name="Kallberg Y."/>
            <person name="Tangrot J."/>
            <person name="Rosling A."/>
        </authorList>
    </citation>
    <scope>NUCLEOTIDE SEQUENCE</scope>
    <source>
        <strain evidence="15">CL551</strain>
    </source>
</reference>
<comment type="caution">
    <text evidence="15">The sequence shown here is derived from an EMBL/GenBank/DDBJ whole genome shotgun (WGS) entry which is preliminary data.</text>
</comment>
<dbReference type="Proteomes" id="UP000789342">
    <property type="component" value="Unassembled WGS sequence"/>
</dbReference>
<keyword evidence="8" id="KW-0175">Coiled coil</keyword>
<evidence type="ECO:0000259" key="14">
    <source>
        <dbReference type="Pfam" id="PF00520"/>
    </source>
</evidence>
<evidence type="ECO:0000256" key="2">
    <source>
        <dbReference type="ARBA" id="ARBA00015897"/>
    </source>
</evidence>
<dbReference type="Gene3D" id="1.20.120.350">
    <property type="entry name" value="Voltage-gated potassium channels. Chain C"/>
    <property type="match status" value="1"/>
</dbReference>
<keyword evidence="6" id="KW-0851">Voltage-gated channel</keyword>
<dbReference type="InterPro" id="IPR027359">
    <property type="entry name" value="Volt_channel_dom_sf"/>
</dbReference>
<dbReference type="AlphaFoldDB" id="A0A9N9BWB1"/>
<evidence type="ECO:0000256" key="6">
    <source>
        <dbReference type="ARBA" id="ARBA00022882"/>
    </source>
</evidence>
<evidence type="ECO:0000256" key="8">
    <source>
        <dbReference type="ARBA" id="ARBA00023054"/>
    </source>
</evidence>
<evidence type="ECO:0000256" key="5">
    <source>
        <dbReference type="ARBA" id="ARBA00022692"/>
    </source>
</evidence>
<feature type="transmembrane region" description="Helical" evidence="13">
    <location>
        <begin position="57"/>
        <end position="75"/>
    </location>
</feature>
<dbReference type="Pfam" id="PF00520">
    <property type="entry name" value="Ion_trans"/>
    <property type="match status" value="1"/>
</dbReference>